<keyword evidence="4" id="KW-1185">Reference proteome</keyword>
<accession>A0A2V1K819</accession>
<keyword evidence="2" id="KW-0472">Membrane</keyword>
<comment type="caution">
    <text evidence="3">The sequence shown here is derived from an EMBL/GenBank/DDBJ whole genome shotgun (WGS) entry which is preliminary data.</text>
</comment>
<dbReference type="PANTHER" id="PTHR41386">
    <property type="entry name" value="INTEGRAL MEMBRANE PROTEIN-RELATED"/>
    <property type="match status" value="1"/>
</dbReference>
<keyword evidence="2" id="KW-1133">Transmembrane helix</keyword>
<dbReference type="Pfam" id="PF06210">
    <property type="entry name" value="DUF1003"/>
    <property type="match status" value="1"/>
</dbReference>
<evidence type="ECO:0000313" key="3">
    <source>
        <dbReference type="EMBL" id="PWF27606.1"/>
    </source>
</evidence>
<evidence type="ECO:0008006" key="5">
    <source>
        <dbReference type="Google" id="ProtNLM"/>
    </source>
</evidence>
<dbReference type="InterPro" id="IPR010406">
    <property type="entry name" value="DUF1003"/>
</dbReference>
<feature type="transmembrane region" description="Helical" evidence="2">
    <location>
        <begin position="46"/>
        <end position="67"/>
    </location>
</feature>
<feature type="coiled-coil region" evidence="1">
    <location>
        <begin position="149"/>
        <end position="187"/>
    </location>
</feature>
<gene>
    <name evidence="3" type="ORF">DD236_04305</name>
</gene>
<keyword evidence="1" id="KW-0175">Coiled coil</keyword>
<dbReference type="PANTHER" id="PTHR41386:SF1">
    <property type="entry name" value="MEMBRANE PROTEIN"/>
    <property type="match status" value="1"/>
</dbReference>
<name>A0A2V1K819_9ACTO</name>
<keyword evidence="2" id="KW-0812">Transmembrane</keyword>
<evidence type="ECO:0000256" key="1">
    <source>
        <dbReference type="SAM" id="Coils"/>
    </source>
</evidence>
<dbReference type="EMBL" id="QETB01000001">
    <property type="protein sequence ID" value="PWF27606.1"/>
    <property type="molecule type" value="Genomic_DNA"/>
</dbReference>
<dbReference type="AlphaFoldDB" id="A0A2V1K819"/>
<proteinExistence type="predicted"/>
<evidence type="ECO:0000256" key="2">
    <source>
        <dbReference type="SAM" id="Phobius"/>
    </source>
</evidence>
<dbReference type="OrthoDB" id="9795736at2"/>
<sequence length="190" mass="22038">MAERYVAGSFDTPLDTRKRRRRKPSDPDAFGRFAESTARFMGSPRFILYMTVFVVVWITANVTLVAFAQKYAWDPYPFILLNLAFSTQASYSAPLILLAQNRQDDRDRVIAEQDRQNVERNLADTEYLLREIAGLRQSLGEVATRDFVRSELRDALQDLERDSEERIRERDERIAQLQDELDSLHSSKGD</sequence>
<organism evidence="3 4">
    <name type="scientific">Ancrocorticia populi</name>
    <dbReference type="NCBI Taxonomy" id="2175228"/>
    <lineage>
        <taxon>Bacteria</taxon>
        <taxon>Bacillati</taxon>
        <taxon>Actinomycetota</taxon>
        <taxon>Actinomycetes</taxon>
        <taxon>Actinomycetales</taxon>
        <taxon>Actinomycetaceae</taxon>
        <taxon>Ancrocorticia</taxon>
    </lineage>
</organism>
<reference evidence="4" key="1">
    <citation type="submission" date="2018-05" db="EMBL/GenBank/DDBJ databases">
        <authorList>
            <person name="Li Y."/>
        </authorList>
    </citation>
    <scope>NUCLEOTIDE SEQUENCE [LARGE SCALE GENOMIC DNA]</scope>
    <source>
        <strain evidence="4">sk1b4</strain>
    </source>
</reference>
<evidence type="ECO:0000313" key="4">
    <source>
        <dbReference type="Proteomes" id="UP000245283"/>
    </source>
</evidence>
<dbReference type="RefSeq" id="WP_109093101.1">
    <property type="nucleotide sequence ID" value="NZ_CAMELQ010000014.1"/>
</dbReference>
<dbReference type="Proteomes" id="UP000245283">
    <property type="component" value="Unassembled WGS sequence"/>
</dbReference>
<protein>
    <recommendedName>
        <fullName evidence="5">DUF1003 domain-containing protein</fullName>
    </recommendedName>
</protein>
<feature type="transmembrane region" description="Helical" evidence="2">
    <location>
        <begin position="79"/>
        <end position="99"/>
    </location>
</feature>